<name>A0ACB7PG57_9PEZI</name>
<comment type="caution">
    <text evidence="1">The sequence shown here is derived from an EMBL/GenBank/DDBJ whole genome shotgun (WGS) entry which is preliminary data.</text>
</comment>
<dbReference type="EMBL" id="JAGIZQ010000002">
    <property type="protein sequence ID" value="KAH6640925.1"/>
    <property type="molecule type" value="Genomic_DNA"/>
</dbReference>
<accession>A0ACB7PG57</accession>
<proteinExistence type="predicted"/>
<gene>
    <name evidence="1" type="ORF">F5144DRAFT_609826</name>
</gene>
<evidence type="ECO:0000313" key="2">
    <source>
        <dbReference type="Proteomes" id="UP000724584"/>
    </source>
</evidence>
<sequence length="1473" mass="160827">MGQIDDTTYKIPNSSARKNEEWLVARRRSPPELHSLSASTNQNHSNRPQLANFSDSPRSTDIPHDLMPPIKQKRRKPARGSRATRKPTPEERLYEVRDILDEKSAKGTLLYKVDWADNPTTGERYEPTWEPAENVTEAAVADWEREKRRREDIARRRDSHPAVECDSRPPVLPLSSKRRRQPSIADEDRPAKRSRESADSGYTSTDGDPESNPQPSAQPSAQSSWARVPLVPDNKGELVVEISRPPNFGPSEYRVINSSQPAPSSQAVDNAAPLGGSNEQESQLSRRTIQDSQDCFDSLHTQSTGQSATHPSEPTSQTQRSRSDLDIPSRQPETSHHDPSHPGLLETTEGAASHNIPHSSSRSDPQLGHDLASDESPWGEGFLTQPDYEPPIFGSEAESSRPPESLFGSQSFGQPRDHRTASRSFSAREINSVPSVSNSHSQQAAQLVSFNSNNPGLLPSFSERGRLDDIVPETVPRLPITKSPLQIPSQSASSPLGGGISLSSTLDKERNAPQPSTPPNRIMEGSEEVTPRLSAVERMRQLGARVFGSPPGTPSLENGPGQVIGTSPAVQSAEYRHEPALISPSAVLPPSGNFAEQLEASAAPVHSSAQIAEQLPAVHLGQQAGSLGHDSSMDFLPTETPIMDGPAEFEQQPVTVAPADLTTLVDPPLVPHDDLSADDQVLGVDNSALVPLDQPDRSQSPPDMGPDEQEDDSHVRHFTVTLPMAANTRAKYLDTITENKATLIKFGDVFANSYTSDPDPALVTKIDAIFDRLLNLCDLPAYEDDLPELGKVDMMKHATNSNSKFLFVYEFINGLWDINARILVISQPGRAFEYLEAVVSATDCPYTILGQESSAEQSPEVTSVVLAVAGKDLSAVQGGVDVVIAFDHTARSVELPASLSFEAMAPIVLSLVATYSLDHIDQQLEQTEQELNSVERRNALNLAIATAMDYLRNPDRQTTEPHQAAKTFAAFLRNPDDGLDWEAHPLPGDIFEMWLSSQERTQESQADLLVEAGGRKRRLDGIDDGIPKRPRLLDSQIPSRNSTPARMSDLLRQTLTNHPVNGPAGQVVEVPVEQLEKMSAKIAELESQLITQAAIEAKTRELCTSLESQLRSYERTVQSLEPKYMDALRDRHTFEKQCQKAVEAASATAARLETQNAEVKALQEKNKLLESKLAEARDTLANSTVPDIAKVAQAEKDRDEALATAEKLEKKVQSVQNEAEYSRKAYQDASNAHTGLNQEYQELKKKVAESESRASENLRKIHQIHAQNEMNEVNRQIDELQATLDNRERELERAKEELKLLRSGRRETRQASVPRSPRMGVMSPRPARGVGASSRGTSPAPMSSDGPSVSGGGAAPGSEGDPGANGCGVTSQPVPSPAGGDRKGKKRKSRTQSTREPDRAESPILGELPKGGDEDEDGYEPTTPTRAPTTTRQLRSATSSASKSARSQRSSVRQQGDHGWDEEEKGGSSGKKL</sequence>
<keyword evidence="2" id="KW-1185">Reference proteome</keyword>
<dbReference type="Proteomes" id="UP000724584">
    <property type="component" value="Unassembled WGS sequence"/>
</dbReference>
<reference evidence="1 2" key="1">
    <citation type="journal article" date="2021" name="Nat. Commun.">
        <title>Genetic determinants of endophytism in the Arabidopsis root mycobiome.</title>
        <authorList>
            <person name="Mesny F."/>
            <person name="Miyauchi S."/>
            <person name="Thiergart T."/>
            <person name="Pickel B."/>
            <person name="Atanasova L."/>
            <person name="Karlsson M."/>
            <person name="Huettel B."/>
            <person name="Barry K.W."/>
            <person name="Haridas S."/>
            <person name="Chen C."/>
            <person name="Bauer D."/>
            <person name="Andreopoulos W."/>
            <person name="Pangilinan J."/>
            <person name="LaButti K."/>
            <person name="Riley R."/>
            <person name="Lipzen A."/>
            <person name="Clum A."/>
            <person name="Drula E."/>
            <person name="Henrissat B."/>
            <person name="Kohler A."/>
            <person name="Grigoriev I.V."/>
            <person name="Martin F.M."/>
            <person name="Hacquard S."/>
        </authorList>
    </citation>
    <scope>NUCLEOTIDE SEQUENCE [LARGE SCALE GENOMIC DNA]</scope>
    <source>
        <strain evidence="1 2">MPI-SDFR-AT-0079</strain>
    </source>
</reference>
<evidence type="ECO:0000313" key="1">
    <source>
        <dbReference type="EMBL" id="KAH6640925.1"/>
    </source>
</evidence>
<protein>
    <submittedName>
        <fullName evidence="1">Uncharacterized protein</fullName>
    </submittedName>
</protein>
<organism evidence="1 2">
    <name type="scientific">Chaetomium tenue</name>
    <dbReference type="NCBI Taxonomy" id="1854479"/>
    <lineage>
        <taxon>Eukaryota</taxon>
        <taxon>Fungi</taxon>
        <taxon>Dikarya</taxon>
        <taxon>Ascomycota</taxon>
        <taxon>Pezizomycotina</taxon>
        <taxon>Sordariomycetes</taxon>
        <taxon>Sordariomycetidae</taxon>
        <taxon>Sordariales</taxon>
        <taxon>Chaetomiaceae</taxon>
        <taxon>Chaetomium</taxon>
    </lineage>
</organism>